<evidence type="ECO:0000313" key="2">
    <source>
        <dbReference type="EMBL" id="KUG27806.1"/>
    </source>
</evidence>
<dbReference type="EMBL" id="LNQE01000287">
    <property type="protein sequence ID" value="KUG27806.1"/>
    <property type="molecule type" value="Genomic_DNA"/>
</dbReference>
<proteinExistence type="predicted"/>
<comment type="caution">
    <text evidence="2">The sequence shown here is derived from an EMBL/GenBank/DDBJ whole genome shotgun (WGS) entry which is preliminary data.</text>
</comment>
<reference evidence="2" key="1">
    <citation type="journal article" date="2015" name="Proc. Natl. Acad. Sci. U.S.A.">
        <title>Networks of energetic and metabolic interactions define dynamics in microbial communities.</title>
        <authorList>
            <person name="Embree M."/>
            <person name="Liu J.K."/>
            <person name="Al-Bassam M.M."/>
            <person name="Zengler K."/>
        </authorList>
    </citation>
    <scope>NUCLEOTIDE SEQUENCE</scope>
</reference>
<accession>A0A0W8G4B5</accession>
<feature type="region of interest" description="Disordered" evidence="1">
    <location>
        <begin position="27"/>
        <end position="48"/>
    </location>
</feature>
<evidence type="ECO:0000256" key="1">
    <source>
        <dbReference type="SAM" id="MobiDB-lite"/>
    </source>
</evidence>
<name>A0A0W8G4B5_9ZZZZ</name>
<organism evidence="2">
    <name type="scientific">hydrocarbon metagenome</name>
    <dbReference type="NCBI Taxonomy" id="938273"/>
    <lineage>
        <taxon>unclassified sequences</taxon>
        <taxon>metagenomes</taxon>
        <taxon>ecological metagenomes</taxon>
    </lineage>
</organism>
<dbReference type="AlphaFoldDB" id="A0A0W8G4B5"/>
<gene>
    <name evidence="2" type="ORF">ASZ90_002337</name>
</gene>
<protein>
    <submittedName>
        <fullName evidence="2">Uncharacterized protein</fullName>
    </submittedName>
</protein>
<sequence length="79" mass="8447">MSSPDWFPDRLPERFPEPVAHVDGESLCPVHRRPRPGQRPMPPSGGRMVSCAASLSGACLPARDSRAVFPAGAPVSSRP</sequence>